<dbReference type="InterPro" id="IPR023956">
    <property type="entry name" value="ARD_bac"/>
</dbReference>
<comment type="subunit">
    <text evidence="9">Monomer.</text>
</comment>
<keyword evidence="2 9" id="KW-0533">Nickel</keyword>
<feature type="site" description="May play a role in transmitting local conformational changes" evidence="9">
    <location>
        <position position="108"/>
    </location>
</feature>
<evidence type="ECO:0000256" key="4">
    <source>
        <dbReference type="ARBA" id="ARBA00022723"/>
    </source>
</evidence>
<reference evidence="10 11" key="1">
    <citation type="submission" date="2019-10" db="EMBL/GenBank/DDBJ databases">
        <title>Nocardia macrotermitis sp. nov. and Nocardia aurantia sp. nov., isolated from the gut of fungus growing-termite Macrotermes natalensis.</title>
        <authorList>
            <person name="Benndorf R."/>
            <person name="Schwitalla J."/>
            <person name="Martin K."/>
            <person name="De Beer W."/>
            <person name="Kaster A.-K."/>
            <person name="Vollmers J."/>
            <person name="Poulsen M."/>
            <person name="Beemelmanns C."/>
        </authorList>
    </citation>
    <scope>NUCLEOTIDE SEQUENCE [LARGE SCALE GENOMIC DNA]</scope>
    <source>
        <strain evidence="10 11">RB56</strain>
    </source>
</reference>
<dbReference type="Gene3D" id="2.60.120.10">
    <property type="entry name" value="Jelly Rolls"/>
    <property type="match status" value="1"/>
</dbReference>
<evidence type="ECO:0000256" key="8">
    <source>
        <dbReference type="ARBA" id="ARBA00023167"/>
    </source>
</evidence>
<comment type="caution">
    <text evidence="10">The sequence shown here is derived from an EMBL/GenBank/DDBJ whole genome shotgun (WGS) entry which is preliminary data.</text>
</comment>
<feature type="binding site" evidence="9">
    <location>
        <position position="147"/>
    </location>
    <ligand>
        <name>Ni(2+)</name>
        <dbReference type="ChEBI" id="CHEBI:49786"/>
    </ligand>
</feature>
<feature type="binding site" evidence="9">
    <location>
        <position position="103"/>
    </location>
    <ligand>
        <name>Fe(2+)</name>
        <dbReference type="ChEBI" id="CHEBI:29033"/>
    </ligand>
</feature>
<feature type="site" description="May play a role in metal incorporation in vivo" evidence="9">
    <location>
        <position position="102"/>
    </location>
</feature>
<dbReference type="InterPro" id="IPR011051">
    <property type="entry name" value="RmlC_Cupin_sf"/>
</dbReference>
<comment type="similarity">
    <text evidence="9">Belongs to the acireductone dioxygenase (ARD) family.</text>
</comment>
<feature type="binding site" evidence="9">
    <location>
        <position position="103"/>
    </location>
    <ligand>
        <name>Ni(2+)</name>
        <dbReference type="ChEBI" id="CHEBI:49786"/>
    </ligand>
</feature>
<comment type="catalytic activity">
    <reaction evidence="9">
        <text>1,2-dihydroxy-5-(methylsulfanyl)pent-1-en-3-one + O2 = 3-(methylsulfanyl)propanoate + CO + formate + 2 H(+)</text>
        <dbReference type="Rhea" id="RHEA:14161"/>
        <dbReference type="ChEBI" id="CHEBI:15378"/>
        <dbReference type="ChEBI" id="CHEBI:15379"/>
        <dbReference type="ChEBI" id="CHEBI:15740"/>
        <dbReference type="ChEBI" id="CHEBI:17245"/>
        <dbReference type="ChEBI" id="CHEBI:49016"/>
        <dbReference type="ChEBI" id="CHEBI:49252"/>
        <dbReference type="EC" id="1.13.11.53"/>
    </reaction>
</comment>
<feature type="binding site" evidence="9">
    <location>
        <position position="105"/>
    </location>
    <ligand>
        <name>Ni(2+)</name>
        <dbReference type="ChEBI" id="CHEBI:49786"/>
    </ligand>
</feature>
<dbReference type="Proteomes" id="UP000431401">
    <property type="component" value="Unassembled WGS sequence"/>
</dbReference>
<dbReference type="Pfam" id="PF03079">
    <property type="entry name" value="ARD"/>
    <property type="match status" value="1"/>
</dbReference>
<dbReference type="EC" id="1.13.11.54" evidence="9"/>
<dbReference type="AlphaFoldDB" id="A0A7K0DY75"/>
<keyword evidence="4 9" id="KW-0479">Metal-binding</keyword>
<comment type="pathway">
    <text evidence="9">Amino-acid biosynthesis; L-methionine biosynthesis via salvage pathway; L-methionine from S-methyl-5-thio-alpha-D-ribose 1-phosphate: step 5/6.</text>
</comment>
<organism evidence="10 11">
    <name type="scientific">Nocardia aurantia</name>
    <dbReference type="NCBI Taxonomy" id="2585199"/>
    <lineage>
        <taxon>Bacteria</taxon>
        <taxon>Bacillati</taxon>
        <taxon>Actinomycetota</taxon>
        <taxon>Actinomycetes</taxon>
        <taxon>Mycobacteriales</taxon>
        <taxon>Nocardiaceae</taxon>
        <taxon>Nocardia</taxon>
    </lineage>
</organism>
<evidence type="ECO:0000256" key="1">
    <source>
        <dbReference type="ARBA" id="ARBA00000428"/>
    </source>
</evidence>
<proteinExistence type="inferred from homology"/>
<dbReference type="InterPro" id="IPR004313">
    <property type="entry name" value="ARD"/>
</dbReference>
<accession>A0A7K0DY75</accession>
<dbReference type="GO" id="GO:0010309">
    <property type="term" value="F:acireductone dioxygenase [iron(II)-requiring] activity"/>
    <property type="evidence" value="ECO:0007669"/>
    <property type="project" value="UniProtKB-UniRule"/>
</dbReference>
<protein>
    <recommendedName>
        <fullName evidence="9">Acireductone dioxygenase</fullName>
    </recommendedName>
    <alternativeName>
        <fullName evidence="9">1,2-dihydroxy-3-keto-5-methylthiopentene dioxygenase</fullName>
        <shortName evidence="9">DHK-MTPene dioxygenase</shortName>
    </alternativeName>
    <alternativeName>
        <fullName evidence="9">Acireductone dioxygenase (Fe(2+)-requiring)</fullName>
        <shortName evidence="9">ARD'</shortName>
        <shortName evidence="9">Fe-ARD</shortName>
        <ecNumber evidence="9">1.13.11.54</ecNumber>
    </alternativeName>
    <alternativeName>
        <fullName evidence="9">Acireductone dioxygenase (Ni(2+)-requiring)</fullName>
        <shortName evidence="9">ARD</shortName>
        <shortName evidence="9">Ni-ARD</shortName>
        <ecNumber evidence="9">1.13.11.53</ecNumber>
    </alternativeName>
</protein>
<dbReference type="OrthoDB" id="9795636at2"/>
<keyword evidence="6 9" id="KW-0560">Oxidoreductase</keyword>
<keyword evidence="11" id="KW-1185">Reference proteome</keyword>
<evidence type="ECO:0000256" key="6">
    <source>
        <dbReference type="ARBA" id="ARBA00023002"/>
    </source>
</evidence>
<evidence type="ECO:0000256" key="2">
    <source>
        <dbReference type="ARBA" id="ARBA00022596"/>
    </source>
</evidence>
<evidence type="ECO:0000313" key="11">
    <source>
        <dbReference type="Proteomes" id="UP000431401"/>
    </source>
</evidence>
<dbReference type="UniPathway" id="UPA00904">
    <property type="reaction ID" value="UER00878"/>
</dbReference>
<dbReference type="GO" id="GO:0016151">
    <property type="term" value="F:nickel cation binding"/>
    <property type="evidence" value="ECO:0007669"/>
    <property type="project" value="UniProtKB-UniRule"/>
</dbReference>
<keyword evidence="5 9" id="KW-0223">Dioxygenase</keyword>
<evidence type="ECO:0000313" key="10">
    <source>
        <dbReference type="EMBL" id="MQY30655.1"/>
    </source>
</evidence>
<dbReference type="EMBL" id="WEGI01000014">
    <property type="protein sequence ID" value="MQY30655.1"/>
    <property type="molecule type" value="Genomic_DNA"/>
</dbReference>
<evidence type="ECO:0000256" key="9">
    <source>
        <dbReference type="HAMAP-Rule" id="MF_01682"/>
    </source>
</evidence>
<dbReference type="InterPro" id="IPR014710">
    <property type="entry name" value="RmlC-like_jellyroll"/>
</dbReference>
<name>A0A7K0DY75_9NOCA</name>
<keyword evidence="7 9" id="KW-0408">Iron</keyword>
<dbReference type="SUPFAM" id="SSF51182">
    <property type="entry name" value="RmlC-like cupins"/>
    <property type="match status" value="1"/>
</dbReference>
<dbReference type="GO" id="GO:0019509">
    <property type="term" value="P:L-methionine salvage from methylthioadenosine"/>
    <property type="evidence" value="ECO:0007669"/>
    <property type="project" value="UniProtKB-UniRule"/>
</dbReference>
<dbReference type="GO" id="GO:0005506">
    <property type="term" value="F:iron ion binding"/>
    <property type="evidence" value="ECO:0007669"/>
    <property type="project" value="UniProtKB-UniRule"/>
</dbReference>
<feature type="binding site" evidence="9">
    <location>
        <position position="147"/>
    </location>
    <ligand>
        <name>Fe(2+)</name>
        <dbReference type="ChEBI" id="CHEBI:29033"/>
    </ligand>
</feature>
<dbReference type="HAMAP" id="MF_01682">
    <property type="entry name" value="Salvage_MtnD"/>
    <property type="match status" value="1"/>
</dbReference>
<comment type="function">
    <text evidence="9">Catalyzes 2 different reactions between oxygene and the acireductone 1,2-dihydroxy-3-keto-5-methylthiopentene (DHK-MTPene) depending upon the metal bound in the active site. Fe-containing acireductone dioxygenase (Fe-ARD) produces formate and 2-keto-4-methylthiobutyrate (KMTB), the alpha-ketoacid precursor of methionine in the methionine recycle pathway. Ni-containing acireductone dioxygenase (Ni-ARD) produces methylthiopropionate, carbon monoxide and formate, and does not lie on the methionine recycle pathway.</text>
</comment>
<dbReference type="EC" id="1.13.11.53" evidence="9"/>
<dbReference type="CDD" id="cd02232">
    <property type="entry name" value="cupin_ARD"/>
    <property type="match status" value="1"/>
</dbReference>
<comment type="cofactor">
    <cofactor evidence="9">
        <name>Fe(2+)</name>
        <dbReference type="ChEBI" id="CHEBI:29033"/>
    </cofactor>
    <text evidence="9">Binds 1 Fe(2+) cation per monomer.</text>
</comment>
<keyword evidence="3 9" id="KW-0028">Amino-acid biosynthesis</keyword>
<feature type="binding site" evidence="9">
    <location>
        <position position="105"/>
    </location>
    <ligand>
        <name>Fe(2+)</name>
        <dbReference type="ChEBI" id="CHEBI:29033"/>
    </ligand>
</feature>
<feature type="site" description="Important to generate the dianion" evidence="9">
    <location>
        <position position="111"/>
    </location>
</feature>
<dbReference type="PANTHER" id="PTHR23418:SF0">
    <property type="entry name" value="ACIREDUCTONE DIOXYGENASE"/>
    <property type="match status" value="1"/>
</dbReference>
<comment type="cofactor">
    <cofactor evidence="9">
        <name>Ni(2+)</name>
        <dbReference type="ChEBI" id="CHEBI:49786"/>
    </cofactor>
    <text evidence="9">Binds 1 nickel ion per monomer.</text>
</comment>
<evidence type="ECO:0000256" key="7">
    <source>
        <dbReference type="ARBA" id="ARBA00023004"/>
    </source>
</evidence>
<feature type="binding site" evidence="9">
    <location>
        <position position="109"/>
    </location>
    <ligand>
        <name>Ni(2+)</name>
        <dbReference type="ChEBI" id="CHEBI:49786"/>
    </ligand>
</feature>
<dbReference type="PANTHER" id="PTHR23418">
    <property type="entry name" value="ACIREDUCTONE DIOXYGENASE"/>
    <property type="match status" value="1"/>
</dbReference>
<evidence type="ECO:0000256" key="3">
    <source>
        <dbReference type="ARBA" id="ARBA00022605"/>
    </source>
</evidence>
<comment type="catalytic activity">
    <reaction evidence="1 9">
        <text>1,2-dihydroxy-5-(methylsulfanyl)pent-1-en-3-one + O2 = 4-methylsulfanyl-2-oxobutanoate + formate + 2 H(+)</text>
        <dbReference type="Rhea" id="RHEA:24504"/>
        <dbReference type="ChEBI" id="CHEBI:15378"/>
        <dbReference type="ChEBI" id="CHEBI:15379"/>
        <dbReference type="ChEBI" id="CHEBI:15740"/>
        <dbReference type="ChEBI" id="CHEBI:16723"/>
        <dbReference type="ChEBI" id="CHEBI:49252"/>
        <dbReference type="EC" id="1.13.11.54"/>
    </reaction>
</comment>
<dbReference type="RefSeq" id="WP_153347893.1">
    <property type="nucleotide sequence ID" value="NZ_WEGI01000014.1"/>
</dbReference>
<sequence length="196" mass="21397">MTLLQIMSDTDAGDVRLRTTDAEVIGAELSRRGILFDRWPALESVTAATTNEQLLADYADRLAELNADGRYKHIDIARIHPDDSNPDWPATAAGARAKFLAEHRHAEDEVRFFAAGVGCFYLHLGDEVLATVCSAGDLVSVPAGTRHWFDMGARPAFVAVRFFEEEDGWIGDFTGDTIGEQFPTLDELVAGTAAGR</sequence>
<dbReference type="GO" id="GO:0010308">
    <property type="term" value="F:acireductone dioxygenase (Ni2+-requiring) activity"/>
    <property type="evidence" value="ECO:0007669"/>
    <property type="project" value="UniProtKB-UniRule"/>
</dbReference>
<keyword evidence="8 9" id="KW-0486">Methionine biosynthesis</keyword>
<feature type="binding site" evidence="9">
    <location>
        <position position="109"/>
    </location>
    <ligand>
        <name>Fe(2+)</name>
        <dbReference type="ChEBI" id="CHEBI:29033"/>
    </ligand>
</feature>
<dbReference type="GO" id="GO:0019284">
    <property type="term" value="P:L-methionine salvage from S-adenosylmethionine"/>
    <property type="evidence" value="ECO:0007669"/>
    <property type="project" value="InterPro"/>
</dbReference>
<evidence type="ECO:0000256" key="5">
    <source>
        <dbReference type="ARBA" id="ARBA00022964"/>
    </source>
</evidence>
<gene>
    <name evidence="9 10" type="primary">mtnD</name>
    <name evidence="10" type="ORF">NRB56_62570</name>
</gene>